<protein>
    <submittedName>
        <fullName evidence="2">Uncharacterized protein</fullName>
    </submittedName>
</protein>
<organism evidence="2 3">
    <name type="scientific">candidate division WS6 bacterium GW2011_GWF2_39_15</name>
    <dbReference type="NCBI Taxonomy" id="1619100"/>
    <lineage>
        <taxon>Bacteria</taxon>
        <taxon>Candidatus Dojkabacteria</taxon>
    </lineage>
</organism>
<proteinExistence type="predicted"/>
<accession>A0A0G0MT26</accession>
<comment type="caution">
    <text evidence="2">The sequence shown here is derived from an EMBL/GenBank/DDBJ whole genome shotgun (WGS) entry which is preliminary data.</text>
</comment>
<feature type="compositionally biased region" description="Basic and acidic residues" evidence="1">
    <location>
        <begin position="16"/>
        <end position="31"/>
    </location>
</feature>
<gene>
    <name evidence="2" type="ORF">UT34_C0001G0353</name>
</gene>
<evidence type="ECO:0000313" key="3">
    <source>
        <dbReference type="Proteomes" id="UP000034799"/>
    </source>
</evidence>
<dbReference type="Proteomes" id="UP000034799">
    <property type="component" value="Unassembled WGS sequence"/>
</dbReference>
<reference evidence="2 3" key="1">
    <citation type="journal article" date="2015" name="Nature">
        <title>rRNA introns, odd ribosomes, and small enigmatic genomes across a large radiation of phyla.</title>
        <authorList>
            <person name="Brown C.T."/>
            <person name="Hug L.A."/>
            <person name="Thomas B.C."/>
            <person name="Sharon I."/>
            <person name="Castelle C.J."/>
            <person name="Singh A."/>
            <person name="Wilkins M.J."/>
            <person name="Williams K.H."/>
            <person name="Banfield J.F."/>
        </authorList>
    </citation>
    <scope>NUCLEOTIDE SEQUENCE [LARGE SCALE GENOMIC DNA]</scope>
</reference>
<name>A0A0G0MT26_9BACT</name>
<dbReference type="STRING" id="1619100.UT34_C0001G0353"/>
<dbReference type="EMBL" id="LBWK01000001">
    <property type="protein sequence ID" value="KKR06313.1"/>
    <property type="molecule type" value="Genomic_DNA"/>
</dbReference>
<feature type="compositionally biased region" description="Polar residues" evidence="1">
    <location>
        <begin position="1"/>
        <end position="15"/>
    </location>
</feature>
<feature type="region of interest" description="Disordered" evidence="1">
    <location>
        <begin position="1"/>
        <end position="31"/>
    </location>
</feature>
<sequence>MPSNQQDFGNSSTPRESLEHKAISPEDEPHITRTTVPFDGTIHNLGDNIVEPDEFHFEKLLTSQQLAECIARRVKTESIHLGAAAVFASLGGVAFGKIVDKIFETYMQTSHLTFSSILTPENAVAGVLALSAIALSSVAVREYGSEFRDSVLEQEEIKGEA</sequence>
<evidence type="ECO:0000313" key="2">
    <source>
        <dbReference type="EMBL" id="KKR06313.1"/>
    </source>
</evidence>
<dbReference type="AlphaFoldDB" id="A0A0G0MT26"/>
<evidence type="ECO:0000256" key="1">
    <source>
        <dbReference type="SAM" id="MobiDB-lite"/>
    </source>
</evidence>